<name>A0A6A4V1U8_AMPAM</name>
<evidence type="ECO:0000259" key="4">
    <source>
        <dbReference type="Pfam" id="PF00685"/>
    </source>
</evidence>
<dbReference type="OrthoDB" id="10068192at2759"/>
<dbReference type="SUPFAM" id="SSF52540">
    <property type="entry name" value="P-loop containing nucleoside triphosphate hydrolases"/>
    <property type="match status" value="1"/>
</dbReference>
<evidence type="ECO:0000313" key="6">
    <source>
        <dbReference type="EMBL" id="KAF0291400.1"/>
    </source>
</evidence>
<evidence type="ECO:0000313" key="7">
    <source>
        <dbReference type="Proteomes" id="UP000440578"/>
    </source>
</evidence>
<sequence length="395" mass="45605">MASSWRTNSGAVRREAALFGLRRRGAAIASSDGERSYGRPGAEMADPAREPEPEPEERLPFPWDPVPLTGERLARMAAAFPDYREEGLAGFGPSGYVAMPDSKPFFEEYYNTPVHPGDIWVVTLPKCGTTWTQELVWLLQNDCDFEGAKSMLMPDRYHFLEITGVTARSVREKIRDGEDPLSRRIFFDPIESRPRPWFVKTHLPLHMCPPKLLDTAKVVYIVRNPKDVCISYYHHLHLYNEAAADLTLETFVDLFIDGLVTQLPFFPHVLEAWRQRHHPNMLFLFFEDLKKDLRGNIARVAEFLGKTPTDEQLDKLAEHLHFSNLKNNPWVNWEWISKSAWSTGDPNKKFMRKGKTGDWKNHFTPEMDRKMTGWMERELEGTGLSFVLDIPEEQQ</sequence>
<keyword evidence="7" id="KW-1185">Reference proteome</keyword>
<proteinExistence type="inferred from homology"/>
<dbReference type="InterPro" id="IPR027417">
    <property type="entry name" value="P-loop_NTPase"/>
</dbReference>
<feature type="domain" description="Sulfotransferase" evidence="4">
    <location>
        <begin position="117"/>
        <end position="383"/>
    </location>
</feature>
<gene>
    <name evidence="5" type="primary">SULT1E1_1</name>
    <name evidence="6" type="synonym">SULT1E1_0</name>
    <name evidence="6" type="ORF">FJT64_010468</name>
    <name evidence="5" type="ORF">FJT64_012982</name>
</gene>
<dbReference type="Pfam" id="PF00685">
    <property type="entry name" value="Sulfotransfer_1"/>
    <property type="match status" value="1"/>
</dbReference>
<reference evidence="5 7" key="1">
    <citation type="submission" date="2019-07" db="EMBL/GenBank/DDBJ databases">
        <title>Draft genome assembly of a fouling barnacle, Amphibalanus amphitrite (Darwin, 1854): The first reference genome for Thecostraca.</title>
        <authorList>
            <person name="Kim W."/>
        </authorList>
    </citation>
    <scope>NUCLEOTIDE SEQUENCE [LARGE SCALE GENOMIC DNA]</scope>
    <source>
        <strain evidence="5">SNU_AA5</strain>
        <tissue evidence="5">Soma without cirri and trophi</tissue>
    </source>
</reference>
<accession>A0A6A4V1U8</accession>
<evidence type="ECO:0000313" key="5">
    <source>
        <dbReference type="EMBL" id="KAF0288676.1"/>
    </source>
</evidence>
<dbReference type="GO" id="GO:0008146">
    <property type="term" value="F:sulfotransferase activity"/>
    <property type="evidence" value="ECO:0007669"/>
    <property type="project" value="InterPro"/>
</dbReference>
<dbReference type="AlphaFoldDB" id="A0A6A4V1U8"/>
<keyword evidence="2 5" id="KW-0808">Transferase</keyword>
<protein>
    <submittedName>
        <fullName evidence="5">Estrogen sulfotransferase</fullName>
    </submittedName>
</protein>
<dbReference type="InterPro" id="IPR000863">
    <property type="entry name" value="Sulfotransferase_dom"/>
</dbReference>
<evidence type="ECO:0000256" key="3">
    <source>
        <dbReference type="SAM" id="MobiDB-lite"/>
    </source>
</evidence>
<comment type="caution">
    <text evidence="5">The sequence shown here is derived from an EMBL/GenBank/DDBJ whole genome shotgun (WGS) entry which is preliminary data.</text>
</comment>
<dbReference type="EMBL" id="VIIS01002087">
    <property type="protein sequence ID" value="KAF0288676.1"/>
    <property type="molecule type" value="Genomic_DNA"/>
</dbReference>
<dbReference type="EMBL" id="VIIS01001883">
    <property type="protein sequence ID" value="KAF0291400.1"/>
    <property type="molecule type" value="Genomic_DNA"/>
</dbReference>
<comment type="similarity">
    <text evidence="1">Belongs to the sulfotransferase 1 family.</text>
</comment>
<dbReference type="Gene3D" id="3.40.50.300">
    <property type="entry name" value="P-loop containing nucleotide triphosphate hydrolases"/>
    <property type="match status" value="1"/>
</dbReference>
<feature type="compositionally biased region" description="Basic and acidic residues" evidence="3">
    <location>
        <begin position="46"/>
        <end position="59"/>
    </location>
</feature>
<evidence type="ECO:0000256" key="1">
    <source>
        <dbReference type="ARBA" id="ARBA00005771"/>
    </source>
</evidence>
<dbReference type="Proteomes" id="UP000440578">
    <property type="component" value="Unassembled WGS sequence"/>
</dbReference>
<evidence type="ECO:0000256" key="2">
    <source>
        <dbReference type="ARBA" id="ARBA00022679"/>
    </source>
</evidence>
<dbReference type="PANTHER" id="PTHR11783">
    <property type="entry name" value="SULFOTRANSFERASE SULT"/>
    <property type="match status" value="1"/>
</dbReference>
<organism evidence="5 7">
    <name type="scientific">Amphibalanus amphitrite</name>
    <name type="common">Striped barnacle</name>
    <name type="synonym">Balanus amphitrite</name>
    <dbReference type="NCBI Taxonomy" id="1232801"/>
    <lineage>
        <taxon>Eukaryota</taxon>
        <taxon>Metazoa</taxon>
        <taxon>Ecdysozoa</taxon>
        <taxon>Arthropoda</taxon>
        <taxon>Crustacea</taxon>
        <taxon>Multicrustacea</taxon>
        <taxon>Cirripedia</taxon>
        <taxon>Thoracica</taxon>
        <taxon>Thoracicalcarea</taxon>
        <taxon>Balanomorpha</taxon>
        <taxon>Balanoidea</taxon>
        <taxon>Balanidae</taxon>
        <taxon>Amphibalaninae</taxon>
        <taxon>Amphibalanus</taxon>
    </lineage>
</organism>
<feature type="region of interest" description="Disordered" evidence="3">
    <location>
        <begin position="28"/>
        <end position="64"/>
    </location>
</feature>